<name>A0AAJ2R7Y5_DELAC</name>
<dbReference type="RefSeq" id="WP_319076715.1">
    <property type="nucleotide sequence ID" value="NZ_JAWWMZ010000016.1"/>
</dbReference>
<reference evidence="1" key="1">
    <citation type="submission" date="2023-11" db="EMBL/GenBank/DDBJ databases">
        <title>Identification and selenium tolerance of Delftia acidovorans R3-25.</title>
        <authorList>
            <person name="Zhang S."/>
            <person name="Liu Y."/>
            <person name="Guo Y."/>
        </authorList>
    </citation>
    <scope>NUCLEOTIDE SEQUENCE</scope>
    <source>
        <strain evidence="1">R3-25</strain>
    </source>
</reference>
<dbReference type="EMBL" id="JAWWMZ010000016">
    <property type="protein sequence ID" value="MDX4957250.1"/>
    <property type="molecule type" value="Genomic_DNA"/>
</dbReference>
<accession>A0AAJ2R7Y5</accession>
<evidence type="ECO:0000313" key="2">
    <source>
        <dbReference type="Proteomes" id="UP001287445"/>
    </source>
</evidence>
<proteinExistence type="predicted"/>
<comment type="caution">
    <text evidence="1">The sequence shown here is derived from an EMBL/GenBank/DDBJ whole genome shotgun (WGS) entry which is preliminary data.</text>
</comment>
<dbReference type="AlphaFoldDB" id="A0AAJ2R7Y5"/>
<gene>
    <name evidence="1" type="ORF">SGN30_27855</name>
</gene>
<organism evidence="1 2">
    <name type="scientific">Delftia acidovorans</name>
    <name type="common">Pseudomonas acidovorans</name>
    <name type="synonym">Comamonas acidovorans</name>
    <dbReference type="NCBI Taxonomy" id="80866"/>
    <lineage>
        <taxon>Bacteria</taxon>
        <taxon>Pseudomonadati</taxon>
        <taxon>Pseudomonadota</taxon>
        <taxon>Betaproteobacteria</taxon>
        <taxon>Burkholderiales</taxon>
        <taxon>Comamonadaceae</taxon>
        <taxon>Delftia</taxon>
    </lineage>
</organism>
<sequence length="115" mass="12405">MSKTETQSEALRLADELMEPTLWPNDIRNLGAAELRRLGAENKALQAQLEASPKAQRVHTYRSQPDNVIAWQLGEACAAAAPGGDPIDRGLSLLQKLQERGYGIVSIEPKNGGAA</sequence>
<evidence type="ECO:0000313" key="1">
    <source>
        <dbReference type="EMBL" id="MDX4957250.1"/>
    </source>
</evidence>
<protein>
    <submittedName>
        <fullName evidence="1">Uncharacterized protein</fullName>
    </submittedName>
</protein>
<dbReference type="Proteomes" id="UP001287445">
    <property type="component" value="Unassembled WGS sequence"/>
</dbReference>